<dbReference type="AlphaFoldDB" id="A0A8H9TGE1"/>
<name>A0A8H9TGE1_VIBVL</name>
<protein>
    <submittedName>
        <fullName evidence="1">Uncharacterized protein</fullName>
    </submittedName>
</protein>
<dbReference type="EMBL" id="DACRBY010000020">
    <property type="protein sequence ID" value="HAS8541328.1"/>
    <property type="molecule type" value="Genomic_DNA"/>
</dbReference>
<proteinExistence type="predicted"/>
<comment type="caution">
    <text evidence="1">The sequence shown here is derived from an EMBL/GenBank/DDBJ whole genome shotgun (WGS) entry which is preliminary data.</text>
</comment>
<gene>
    <name evidence="1" type="ORF">I7730_16210</name>
</gene>
<accession>A0A8H9TGE1</accession>
<evidence type="ECO:0000313" key="1">
    <source>
        <dbReference type="EMBL" id="HAS8541328.1"/>
    </source>
</evidence>
<sequence>MSNKAPIMIRKKTFKEGDSLKAVILYDAQSNSRDAVLLDQDGHIVGFETDRVYKPSGGAKEIAESGLVIGSEYYGYDCRHAHNEVYMLQPTEKLTQ</sequence>
<reference evidence="1" key="2">
    <citation type="submission" date="2019-01" db="EMBL/GenBank/DDBJ databases">
        <authorList>
            <consortium name="NCBI Pathogen Detection Project"/>
        </authorList>
    </citation>
    <scope>NUCLEOTIDE SEQUENCE</scope>
    <source>
        <strain evidence="1">BCW_3452</strain>
    </source>
</reference>
<organism evidence="1">
    <name type="scientific">Vibrio vulnificus</name>
    <dbReference type="NCBI Taxonomy" id="672"/>
    <lineage>
        <taxon>Bacteria</taxon>
        <taxon>Pseudomonadati</taxon>
        <taxon>Pseudomonadota</taxon>
        <taxon>Gammaproteobacteria</taxon>
        <taxon>Vibrionales</taxon>
        <taxon>Vibrionaceae</taxon>
        <taxon>Vibrio</taxon>
    </lineage>
</organism>
<reference evidence="1" key="1">
    <citation type="journal article" date="2018" name="Genome Biol.">
        <title>SKESA: strategic k-mer extension for scrupulous assemblies.</title>
        <authorList>
            <person name="Souvorov A."/>
            <person name="Agarwala R."/>
            <person name="Lipman D.J."/>
        </authorList>
    </citation>
    <scope>NUCLEOTIDE SEQUENCE</scope>
    <source>
        <strain evidence="1">BCW_3452</strain>
    </source>
</reference>
<dbReference type="Proteomes" id="UP000863257">
    <property type="component" value="Unassembled WGS sequence"/>
</dbReference>